<dbReference type="SUPFAM" id="SSF47266">
    <property type="entry name" value="4-helical cytokines"/>
    <property type="match status" value="1"/>
</dbReference>
<reference evidence="6" key="2">
    <citation type="submission" date="2025-08" db="UniProtKB">
        <authorList>
            <consortium name="Ensembl"/>
        </authorList>
    </citation>
    <scope>IDENTIFICATION</scope>
</reference>
<dbReference type="GO" id="GO:0005127">
    <property type="term" value="F:ciliary neurotrophic factor receptor binding"/>
    <property type="evidence" value="ECO:0007669"/>
    <property type="project" value="InterPro"/>
</dbReference>
<dbReference type="GO" id="GO:0043524">
    <property type="term" value="P:negative regulation of neuron apoptotic process"/>
    <property type="evidence" value="ECO:0007669"/>
    <property type="project" value="InterPro"/>
</dbReference>
<sequence length="220" mass="23977">MADSPTKPPLHPTPAAQNLFLSLVLVQLARADPNPSATTISQTYNLARLLQTNTTKLLNTYVSAGALGLRWAGVPVATLPFLAWRTMGDVERLARNYGAYATFDAFLQLVWDDQDELCPNCSELLAMLGTARAQTRGLLANLTYIMAAMGIPTPPATDPLTSEAASVGAFEKKCRGYVVCREYHGWVDRTVRDFTLLKQGYLGADARGIHVGGRDHLRGR</sequence>
<name>A0A452I7L2_9SAUR</name>
<dbReference type="Proteomes" id="UP000291020">
    <property type="component" value="Unassembled WGS sequence"/>
</dbReference>
<comment type="similarity">
    <text evidence="2">Belongs to the IL-6 superfamily.</text>
</comment>
<reference evidence="6" key="3">
    <citation type="submission" date="2025-09" db="UniProtKB">
        <authorList>
            <consortium name="Ensembl"/>
        </authorList>
    </citation>
    <scope>IDENTIFICATION</scope>
</reference>
<evidence type="ECO:0000313" key="6">
    <source>
        <dbReference type="Ensembl" id="ENSGAGP00000023618.1"/>
    </source>
</evidence>
<keyword evidence="7" id="KW-1185">Reference proteome</keyword>
<accession>A0A452I7L2</accession>
<dbReference type="PANTHER" id="PTHR21353:SF8">
    <property type="entry name" value="CARDIOTROPHIN-2"/>
    <property type="match status" value="1"/>
</dbReference>
<dbReference type="STRING" id="38772.ENSGAGP00000023618"/>
<evidence type="ECO:0000256" key="1">
    <source>
        <dbReference type="ARBA" id="ARBA00004613"/>
    </source>
</evidence>
<dbReference type="PANTHER" id="PTHR21353">
    <property type="match status" value="1"/>
</dbReference>
<dbReference type="GO" id="GO:0070120">
    <property type="term" value="P:ciliary neurotrophic factor-mediated signaling pathway"/>
    <property type="evidence" value="ECO:0007669"/>
    <property type="project" value="InterPro"/>
</dbReference>
<comment type="subcellular location">
    <subcellularLocation>
        <location evidence="1">Secreted</location>
    </subcellularLocation>
</comment>
<reference evidence="7" key="1">
    <citation type="journal article" date="2017" name="PLoS ONE">
        <title>The Agassiz's desert tortoise genome provides a resource for the conservation of a threatened species.</title>
        <authorList>
            <person name="Tollis M."/>
            <person name="DeNardo D.F."/>
            <person name="Cornelius J.A."/>
            <person name="Dolby G.A."/>
            <person name="Edwards T."/>
            <person name="Henen B.T."/>
            <person name="Karl A.E."/>
            <person name="Murphy R.W."/>
            <person name="Kusumi K."/>
        </authorList>
    </citation>
    <scope>NUCLEOTIDE SEQUENCE [LARGE SCALE GENOMIC DNA]</scope>
</reference>
<keyword evidence="4" id="KW-0964">Secreted</keyword>
<proteinExistence type="inferred from homology"/>
<dbReference type="AlphaFoldDB" id="A0A452I7L2"/>
<dbReference type="Pfam" id="PF01110">
    <property type="entry name" value="CNTF"/>
    <property type="match status" value="1"/>
</dbReference>
<dbReference type="InterPro" id="IPR009079">
    <property type="entry name" value="4_helix_cytokine-like_core"/>
</dbReference>
<feature type="chain" id="PRO_5019353938" evidence="5">
    <location>
        <begin position="32"/>
        <end position="220"/>
    </location>
</feature>
<evidence type="ECO:0000313" key="7">
    <source>
        <dbReference type="Proteomes" id="UP000291020"/>
    </source>
</evidence>
<keyword evidence="3" id="KW-0202">Cytokine</keyword>
<keyword evidence="5" id="KW-0732">Signal</keyword>
<evidence type="ECO:0000256" key="3">
    <source>
        <dbReference type="ARBA" id="ARBA00022514"/>
    </source>
</evidence>
<dbReference type="GO" id="GO:0005615">
    <property type="term" value="C:extracellular space"/>
    <property type="evidence" value="ECO:0007669"/>
    <property type="project" value="UniProtKB-KW"/>
</dbReference>
<dbReference type="InterPro" id="IPR010681">
    <property type="entry name" value="PRF/CT"/>
</dbReference>
<organism evidence="6 7">
    <name type="scientific">Gopherus agassizii</name>
    <name type="common">Agassiz's desert tortoise</name>
    <dbReference type="NCBI Taxonomy" id="38772"/>
    <lineage>
        <taxon>Eukaryota</taxon>
        <taxon>Metazoa</taxon>
        <taxon>Chordata</taxon>
        <taxon>Craniata</taxon>
        <taxon>Vertebrata</taxon>
        <taxon>Euteleostomi</taxon>
        <taxon>Archelosauria</taxon>
        <taxon>Testudinata</taxon>
        <taxon>Testudines</taxon>
        <taxon>Cryptodira</taxon>
        <taxon>Durocryptodira</taxon>
        <taxon>Testudinoidea</taxon>
        <taxon>Testudinidae</taxon>
        <taxon>Gopherus</taxon>
    </lineage>
</organism>
<dbReference type="GO" id="GO:0005125">
    <property type="term" value="F:cytokine activity"/>
    <property type="evidence" value="ECO:0007669"/>
    <property type="project" value="UniProtKB-KW"/>
</dbReference>
<dbReference type="Ensembl" id="ENSGAGT00000026910.1">
    <property type="protein sequence ID" value="ENSGAGP00000023618.1"/>
    <property type="gene ID" value="ENSGAGG00000017314.1"/>
</dbReference>
<feature type="signal peptide" evidence="5">
    <location>
        <begin position="1"/>
        <end position="31"/>
    </location>
</feature>
<dbReference type="Gene3D" id="1.20.1250.10">
    <property type="match status" value="1"/>
</dbReference>
<evidence type="ECO:0000256" key="2">
    <source>
        <dbReference type="ARBA" id="ARBA00007432"/>
    </source>
</evidence>
<evidence type="ECO:0000256" key="4">
    <source>
        <dbReference type="ARBA" id="ARBA00022525"/>
    </source>
</evidence>
<evidence type="ECO:0000256" key="5">
    <source>
        <dbReference type="SAM" id="SignalP"/>
    </source>
</evidence>
<dbReference type="InterPro" id="IPR000151">
    <property type="entry name" value="Ciliary_neurotrophic_fac_CNTF"/>
</dbReference>
<protein>
    <submittedName>
        <fullName evidence="6">Uncharacterized protein</fullName>
    </submittedName>
</protein>